<evidence type="ECO:0000313" key="2">
    <source>
        <dbReference type="EMBL" id="KAG2440942.1"/>
    </source>
</evidence>
<feature type="region of interest" description="Disordered" evidence="1">
    <location>
        <begin position="628"/>
        <end position="671"/>
    </location>
</feature>
<dbReference type="AlphaFoldDB" id="A0A835TC47"/>
<proteinExistence type="predicted"/>
<gene>
    <name evidence="2" type="ORF">HXX76_003795</name>
</gene>
<dbReference type="PANTHER" id="PTHR34365:SF7">
    <property type="entry name" value="GLYCINE-RICH DOMAIN-CONTAINING PROTEIN 1"/>
    <property type="match status" value="1"/>
</dbReference>
<evidence type="ECO:0000313" key="3">
    <source>
        <dbReference type="Proteomes" id="UP000650467"/>
    </source>
</evidence>
<feature type="region of interest" description="Disordered" evidence="1">
    <location>
        <begin position="814"/>
        <end position="833"/>
    </location>
</feature>
<protein>
    <submittedName>
        <fullName evidence="2">Uncharacterized protein</fullName>
    </submittedName>
</protein>
<dbReference type="PANTHER" id="PTHR34365">
    <property type="entry name" value="ENOLASE (DUF1399)"/>
    <property type="match status" value="1"/>
</dbReference>
<feature type="region of interest" description="Disordered" evidence="1">
    <location>
        <begin position="258"/>
        <end position="281"/>
    </location>
</feature>
<feature type="region of interest" description="Disordered" evidence="1">
    <location>
        <begin position="560"/>
        <end position="596"/>
    </location>
</feature>
<reference evidence="2" key="1">
    <citation type="journal article" date="2020" name="bioRxiv">
        <title>Comparative genomics of Chlamydomonas.</title>
        <authorList>
            <person name="Craig R.J."/>
            <person name="Hasan A.R."/>
            <person name="Ness R.W."/>
            <person name="Keightley P.D."/>
        </authorList>
    </citation>
    <scope>NUCLEOTIDE SEQUENCE</scope>
    <source>
        <strain evidence="2">SAG 7.73</strain>
    </source>
</reference>
<dbReference type="InterPro" id="IPR009836">
    <property type="entry name" value="GRDP-like"/>
</dbReference>
<sequence>MPGVGGLASRFAEHTKDPRERCVDLLRLLVAVDAFPRGGLCGGYYALCAALRYLQVWQPSLVKVNQQDALPPLDVAWAWLVARQQPIPYRALGSGNGPYTTAFQFGVTMDRDRRCWAEAVAAAAAAVKKASESGTAGAALAGQAPWPPPPPVTGEQPWAGISAELMQEAVKLAEDMQRFSSLLRSWLRPQFLDSDFLTRAQVRYSQFLELHALHPHASLVPTADIALMWHTHMALHGEYARSCGELFSVAAATPAAPAPQQRLPAGTASGSSGGGAHPPGGQDHSYLFSPDYLRLRGIQLEAAFAETARLYEDKYGEPYLGPDVAWIPPGEAFPAARPAGPLSALLDVFNAVPAGASAAAAGLAQQVPSTRLQWHAAVTPRAGGHALYALWLIARTLAEGPPFPRPTVRGGPAGAQAAVEAEAATATCCGCFGAPRRQPQGERVMGLASVALPGGSEVVGGVSAPKLSVLSDLFSLAIGERIGLLYHMRLLPAWSGHPFFACVRERAGVWAQPAGAVVSPSKAGGVSAGAGGDRFAAVVIAAAGAAAPDRLASIKDVRFETAEPESNSPPPRAETALLSPPPPPQEATENRVWEPAPSACKGGSYALTDCERFLDPTAPLGPRLVGLAEALGGPADDGAPAPTPMSSEAPSSSSQSGRSLTAGNRRLLGRRSDVVSRRFRGSFMRRAKGSAASGGSCTDAGEATRRLQDLLRKRRWLVEARRAVRERAEEPFDPHVRGLRYTPGSASLTEGAGLGLPADRRRAANSVVGARGAEPTEDGAGEGRAVRNIPDVFDLEVALQVVAVPAEVLTTAVSTPHGAGATPKLPSAPGKGP</sequence>
<dbReference type="EMBL" id="JAEHOC010000006">
    <property type="protein sequence ID" value="KAG2440942.1"/>
    <property type="molecule type" value="Genomic_DNA"/>
</dbReference>
<feature type="compositionally biased region" description="Low complexity" evidence="1">
    <location>
        <begin position="258"/>
        <end position="270"/>
    </location>
</feature>
<keyword evidence="3" id="KW-1185">Reference proteome</keyword>
<name>A0A835TC47_CHLIN</name>
<accession>A0A835TC47</accession>
<comment type="caution">
    <text evidence="2">The sequence shown here is derived from an EMBL/GenBank/DDBJ whole genome shotgun (WGS) entry which is preliminary data.</text>
</comment>
<dbReference type="Pfam" id="PF07173">
    <property type="entry name" value="GRDP-like"/>
    <property type="match status" value="1"/>
</dbReference>
<dbReference type="OrthoDB" id="2684236at2759"/>
<organism evidence="2 3">
    <name type="scientific">Chlamydomonas incerta</name>
    <dbReference type="NCBI Taxonomy" id="51695"/>
    <lineage>
        <taxon>Eukaryota</taxon>
        <taxon>Viridiplantae</taxon>
        <taxon>Chlorophyta</taxon>
        <taxon>core chlorophytes</taxon>
        <taxon>Chlorophyceae</taxon>
        <taxon>CS clade</taxon>
        <taxon>Chlamydomonadales</taxon>
        <taxon>Chlamydomonadaceae</taxon>
        <taxon>Chlamydomonas</taxon>
    </lineage>
</organism>
<dbReference type="Proteomes" id="UP000650467">
    <property type="component" value="Unassembled WGS sequence"/>
</dbReference>
<evidence type="ECO:0000256" key="1">
    <source>
        <dbReference type="SAM" id="MobiDB-lite"/>
    </source>
</evidence>
<feature type="compositionally biased region" description="Low complexity" evidence="1">
    <location>
        <begin position="628"/>
        <end position="659"/>
    </location>
</feature>